<gene>
    <name evidence="3" type="ORF">Sangu_2690000</name>
</gene>
<reference evidence="3" key="1">
    <citation type="submission" date="2020-06" db="EMBL/GenBank/DDBJ databases">
        <authorList>
            <person name="Li T."/>
            <person name="Hu X."/>
            <person name="Zhang T."/>
            <person name="Song X."/>
            <person name="Zhang H."/>
            <person name="Dai N."/>
            <person name="Sheng W."/>
            <person name="Hou X."/>
            <person name="Wei L."/>
        </authorList>
    </citation>
    <scope>NUCLEOTIDE SEQUENCE</scope>
    <source>
        <strain evidence="3">G01</strain>
        <tissue evidence="3">Leaf</tissue>
    </source>
</reference>
<dbReference type="PANTHER" id="PTHR33205:SF1">
    <property type="entry name" value="TRANSMEMBRANE PROTEIN"/>
    <property type="match status" value="1"/>
</dbReference>
<feature type="compositionally biased region" description="Polar residues" evidence="1">
    <location>
        <begin position="807"/>
        <end position="822"/>
    </location>
</feature>
<dbReference type="AlphaFoldDB" id="A0AAW2J032"/>
<feature type="region of interest" description="Disordered" evidence="1">
    <location>
        <begin position="606"/>
        <end position="626"/>
    </location>
</feature>
<name>A0AAW2J032_9LAMI</name>
<sequence>MCKCRSHGTFPLFGLQSSHLNICYYHKDPHRRPLRPGSRPGFCSDRRALLLIGAWPLPRRPGIGRALQRHPFSGLVDSAVGHRNPASGSSRIASSAYQKWPTWSSRFPGAAQRSSRASFAPIPKSDERFARQYRCGPPPEFPLASPRSGIVHHLSEDQGRSTLHPSGGIAPVSFLAPYGFTRPLTRTHVRLLGPCFKTGRMGSPLASAGSAQLPKHAEGRALSATIGATAFRGHIDCPGLWPPPQSALVRAPSRSADRLSPFHIRPGRIAGPHPLPSRQFQALFDSLFKVLFIFPSRYLFAIGLSPVFSLGRNLPPDWGCIPKQPDSPTAPRGAAGSGHDGALTLSGAPFQGTWARSAAEDASPDYNSDGEAARFSSWAIPGSLAVTRGILRLWVQRDGRADDAEHDSARVEVSTTTGRDGHRRGIAFGPAAREGAREASVRPPHRAVGGATRCVTPRQTCPGLMASGATCVQRLDGSRDSAIHTKYRISLRSSSMREPRYPLPRVVLTFDRRPLRTGAPRTGATARRTLCSVFLGAFRAGGSLARTARARARAPAGWGAGAPVLLATCSRSAFAGFDNDPSAGSPTETLLRLLLPLNDKVQWTSRDVAGSEPPTSPRSEHFTGPFNRLDPNNEVSYRFSTFLPIVFVVLSSLDRPESLSADQKHPEHLCVLLLFLSFISGQFLWCVPTRTAGKSLSAAPVSVSVLAVLLLFLLGFLHRMKATSNLNTAPIAVILDSPTCCNCLRLPATPTAVFAQPSAVFAQAVFAPPTAVLQHLQRPVLSAACYLLPAAAAMAKTKNKTAMAELPSSTTSGKRKNATATSKVKETALPPTAVESNVPRKLPVDGLPAEHSAQPSKVSVSAKEMATPTDIPKVSQLDFHEFISELEASPFASKTAATAIQTGVSLPGGKCCRYCRKNFFRGAV</sequence>
<evidence type="ECO:0000256" key="2">
    <source>
        <dbReference type="SAM" id="Phobius"/>
    </source>
</evidence>
<dbReference type="AntiFam" id="ANF00034">
    <property type="entry name" value="Antisense to 5.8S rRNA"/>
</dbReference>
<accession>A0AAW2J032</accession>
<feature type="transmembrane region" description="Helical" evidence="2">
    <location>
        <begin position="665"/>
        <end position="685"/>
    </location>
</feature>
<keyword evidence="2" id="KW-0812">Transmembrane</keyword>
<protein>
    <submittedName>
        <fullName evidence="3">Uncharacterized protein</fullName>
    </submittedName>
</protein>
<feature type="transmembrane region" description="Helical" evidence="2">
    <location>
        <begin position="697"/>
        <end position="717"/>
    </location>
</feature>
<keyword evidence="2" id="KW-0472">Membrane</keyword>
<feature type="region of interest" description="Disordered" evidence="1">
    <location>
        <begin position="401"/>
        <end position="451"/>
    </location>
</feature>
<dbReference type="PANTHER" id="PTHR33205">
    <property type="entry name" value="TRANSMEMBRANE PROTEIN"/>
    <property type="match status" value="1"/>
</dbReference>
<organism evidence="3">
    <name type="scientific">Sesamum angustifolium</name>
    <dbReference type="NCBI Taxonomy" id="2727405"/>
    <lineage>
        <taxon>Eukaryota</taxon>
        <taxon>Viridiplantae</taxon>
        <taxon>Streptophyta</taxon>
        <taxon>Embryophyta</taxon>
        <taxon>Tracheophyta</taxon>
        <taxon>Spermatophyta</taxon>
        <taxon>Magnoliopsida</taxon>
        <taxon>eudicotyledons</taxon>
        <taxon>Gunneridae</taxon>
        <taxon>Pentapetalae</taxon>
        <taxon>asterids</taxon>
        <taxon>lamiids</taxon>
        <taxon>Lamiales</taxon>
        <taxon>Pedaliaceae</taxon>
        <taxon>Sesamum</taxon>
    </lineage>
</organism>
<feature type="region of interest" description="Disordered" evidence="1">
    <location>
        <begin position="321"/>
        <end position="342"/>
    </location>
</feature>
<dbReference type="EMBL" id="JACGWK010001488">
    <property type="protein sequence ID" value="KAL0287458.1"/>
    <property type="molecule type" value="Genomic_DNA"/>
</dbReference>
<proteinExistence type="predicted"/>
<comment type="caution">
    <text evidence="3">The sequence shown here is derived from an EMBL/GenBank/DDBJ whole genome shotgun (WGS) entry which is preliminary data.</text>
</comment>
<evidence type="ECO:0000313" key="3">
    <source>
        <dbReference type="EMBL" id="KAL0287458.1"/>
    </source>
</evidence>
<feature type="region of interest" description="Disordered" evidence="1">
    <location>
        <begin position="803"/>
        <end position="861"/>
    </location>
</feature>
<feature type="compositionally biased region" description="Basic and acidic residues" evidence="1">
    <location>
        <begin position="401"/>
        <end position="410"/>
    </location>
</feature>
<keyword evidence="2" id="KW-1133">Transmembrane helix</keyword>
<evidence type="ECO:0000256" key="1">
    <source>
        <dbReference type="SAM" id="MobiDB-lite"/>
    </source>
</evidence>
<reference evidence="3" key="2">
    <citation type="journal article" date="2024" name="Plant">
        <title>Genomic evolution and insights into agronomic trait innovations of Sesamum species.</title>
        <authorList>
            <person name="Miao H."/>
            <person name="Wang L."/>
            <person name="Qu L."/>
            <person name="Liu H."/>
            <person name="Sun Y."/>
            <person name="Le M."/>
            <person name="Wang Q."/>
            <person name="Wei S."/>
            <person name="Zheng Y."/>
            <person name="Lin W."/>
            <person name="Duan Y."/>
            <person name="Cao H."/>
            <person name="Xiong S."/>
            <person name="Wang X."/>
            <person name="Wei L."/>
            <person name="Li C."/>
            <person name="Ma Q."/>
            <person name="Ju M."/>
            <person name="Zhao R."/>
            <person name="Li G."/>
            <person name="Mu C."/>
            <person name="Tian Q."/>
            <person name="Mei H."/>
            <person name="Zhang T."/>
            <person name="Gao T."/>
            <person name="Zhang H."/>
        </authorList>
    </citation>
    <scope>NUCLEOTIDE SEQUENCE</scope>
    <source>
        <strain evidence="3">G01</strain>
    </source>
</reference>